<dbReference type="PANTHER" id="PTHR11102:SF160">
    <property type="entry name" value="ERAD-ASSOCIATED E3 UBIQUITIN-PROTEIN LIGASE COMPONENT HRD3"/>
    <property type="match status" value="1"/>
</dbReference>
<keyword evidence="3" id="KW-1185">Reference proteome</keyword>
<dbReference type="InterPro" id="IPR006597">
    <property type="entry name" value="Sel1-like"/>
</dbReference>
<comment type="similarity">
    <text evidence="1">Belongs to the sel-1 family.</text>
</comment>
<dbReference type="InterPro" id="IPR011990">
    <property type="entry name" value="TPR-like_helical_dom_sf"/>
</dbReference>
<dbReference type="SUPFAM" id="SSF81901">
    <property type="entry name" value="HCP-like"/>
    <property type="match status" value="2"/>
</dbReference>
<dbReference type="Gene3D" id="1.25.40.10">
    <property type="entry name" value="Tetratricopeptide repeat domain"/>
    <property type="match status" value="1"/>
</dbReference>
<dbReference type="OrthoDB" id="2384430at2759"/>
<proteinExistence type="inferred from homology"/>
<dbReference type="Proteomes" id="UP001153678">
    <property type="component" value="Unassembled WGS sequence"/>
</dbReference>
<organism evidence="2 3">
    <name type="scientific">Funneliformis geosporum</name>
    <dbReference type="NCBI Taxonomy" id="1117311"/>
    <lineage>
        <taxon>Eukaryota</taxon>
        <taxon>Fungi</taxon>
        <taxon>Fungi incertae sedis</taxon>
        <taxon>Mucoromycota</taxon>
        <taxon>Glomeromycotina</taxon>
        <taxon>Glomeromycetes</taxon>
        <taxon>Glomerales</taxon>
        <taxon>Glomeraceae</taxon>
        <taxon>Funneliformis</taxon>
    </lineage>
</organism>
<accession>A0A9W4SF75</accession>
<gene>
    <name evidence="2" type="ORF">FWILDA_LOCUS2517</name>
</gene>
<dbReference type="PANTHER" id="PTHR11102">
    <property type="entry name" value="SEL-1-LIKE PROTEIN"/>
    <property type="match status" value="1"/>
</dbReference>
<evidence type="ECO:0000313" key="3">
    <source>
        <dbReference type="Proteomes" id="UP001153678"/>
    </source>
</evidence>
<evidence type="ECO:0000256" key="1">
    <source>
        <dbReference type="ARBA" id="ARBA00038101"/>
    </source>
</evidence>
<dbReference type="AlphaFoldDB" id="A0A9W4SF75"/>
<comment type="caution">
    <text evidence="2">The sequence shown here is derived from an EMBL/GenBank/DDBJ whole genome shotgun (WGS) entry which is preliminary data.</text>
</comment>
<sequence>MISKTLTISKCHGSSNSCYHAMQQLSSKEVPNVSNVSNNKINLPKTEVDVKIQIVHRTIENKEKSPTKNIPSQEEVAILFLQELLQDFENILTITEDFKGFDKYATDWMRNYIEENMKRTKVEYIFEVLLKFYQDNHLEYFSSLLGFFYQYGIGHKINKKKALEMYKITTMQDNLGKNIYNHLQNINKSVGEYLLALYYYKDIIVDKQKSLKWSYKPAKEGNTASQYEIGYCYEYGIGTIQSDKKAFDWYMKSAMGDNPKGQCSLAWCYQQGIGVEKDDEKSFEWYLKSAKGGNINGQCNLAYYYENGIGTEKDEGKAFEWYEKSAQGGNTFGQNSLGYFYEMGVGTSKNPVKAIEWYTKSAKRGHHIGQFNLGRCYHDGIGVEKDTKKAFEWLLKSAKSGNSQGQYHLERYFNIKVKSD</sequence>
<dbReference type="Pfam" id="PF08238">
    <property type="entry name" value="Sel1"/>
    <property type="match status" value="7"/>
</dbReference>
<reference evidence="2" key="1">
    <citation type="submission" date="2022-08" db="EMBL/GenBank/DDBJ databases">
        <authorList>
            <person name="Kallberg Y."/>
            <person name="Tangrot J."/>
            <person name="Rosling A."/>
        </authorList>
    </citation>
    <scope>NUCLEOTIDE SEQUENCE</scope>
    <source>
        <strain evidence="2">Wild A</strain>
    </source>
</reference>
<protein>
    <submittedName>
        <fullName evidence="2">1780_t:CDS:1</fullName>
    </submittedName>
</protein>
<dbReference type="SMART" id="SM00671">
    <property type="entry name" value="SEL1"/>
    <property type="match status" value="7"/>
</dbReference>
<dbReference type="InterPro" id="IPR050767">
    <property type="entry name" value="Sel1_AlgK"/>
</dbReference>
<name>A0A9W4SF75_9GLOM</name>
<evidence type="ECO:0000313" key="2">
    <source>
        <dbReference type="EMBL" id="CAI2166327.1"/>
    </source>
</evidence>
<dbReference type="EMBL" id="CAMKVN010000295">
    <property type="protein sequence ID" value="CAI2166327.1"/>
    <property type="molecule type" value="Genomic_DNA"/>
</dbReference>